<reference evidence="2" key="1">
    <citation type="submission" date="2022-11" db="UniProtKB">
        <authorList>
            <consortium name="WormBaseParasite"/>
        </authorList>
    </citation>
    <scope>IDENTIFICATION</scope>
</reference>
<sequence>INDYIDYEIMGFEIMGYRKHIEQHYLLIIEECGTESNWTINEYLQAMDAIPNIAATNARAPLTPYSLWDCVKKFVLFDIFSNKI</sequence>
<dbReference type="AlphaFoldDB" id="A0A915MGV7"/>
<keyword evidence="1" id="KW-1185">Reference proteome</keyword>
<name>A0A915MGV7_MELJA</name>
<dbReference type="WBParaSite" id="scaffold35938_cov316.g22902">
    <property type="protein sequence ID" value="scaffold35938_cov316.g22902"/>
    <property type="gene ID" value="scaffold35938_cov316.g22902"/>
</dbReference>
<dbReference type="Proteomes" id="UP000887561">
    <property type="component" value="Unplaced"/>
</dbReference>
<evidence type="ECO:0000313" key="2">
    <source>
        <dbReference type="WBParaSite" id="scaffold35938_cov316.g22902"/>
    </source>
</evidence>
<accession>A0A915MGV7</accession>
<protein>
    <submittedName>
        <fullName evidence="2">Uncharacterized protein</fullName>
    </submittedName>
</protein>
<proteinExistence type="predicted"/>
<organism evidence="1 2">
    <name type="scientific">Meloidogyne javanica</name>
    <name type="common">Root-knot nematode worm</name>
    <dbReference type="NCBI Taxonomy" id="6303"/>
    <lineage>
        <taxon>Eukaryota</taxon>
        <taxon>Metazoa</taxon>
        <taxon>Ecdysozoa</taxon>
        <taxon>Nematoda</taxon>
        <taxon>Chromadorea</taxon>
        <taxon>Rhabditida</taxon>
        <taxon>Tylenchina</taxon>
        <taxon>Tylenchomorpha</taxon>
        <taxon>Tylenchoidea</taxon>
        <taxon>Meloidogynidae</taxon>
        <taxon>Meloidogyninae</taxon>
        <taxon>Meloidogyne</taxon>
        <taxon>Meloidogyne incognita group</taxon>
    </lineage>
</organism>
<evidence type="ECO:0000313" key="1">
    <source>
        <dbReference type="Proteomes" id="UP000887561"/>
    </source>
</evidence>